<evidence type="ECO:0000313" key="1">
    <source>
        <dbReference type="EMBL" id="GFO22836.1"/>
    </source>
</evidence>
<dbReference type="EMBL" id="BLXT01005456">
    <property type="protein sequence ID" value="GFO22836.1"/>
    <property type="molecule type" value="Genomic_DNA"/>
</dbReference>
<comment type="caution">
    <text evidence="1">The sequence shown here is derived from an EMBL/GenBank/DDBJ whole genome shotgun (WGS) entry which is preliminary data.</text>
</comment>
<organism evidence="1 2">
    <name type="scientific">Plakobranchus ocellatus</name>
    <dbReference type="NCBI Taxonomy" id="259542"/>
    <lineage>
        <taxon>Eukaryota</taxon>
        <taxon>Metazoa</taxon>
        <taxon>Spiralia</taxon>
        <taxon>Lophotrochozoa</taxon>
        <taxon>Mollusca</taxon>
        <taxon>Gastropoda</taxon>
        <taxon>Heterobranchia</taxon>
        <taxon>Euthyneura</taxon>
        <taxon>Panpulmonata</taxon>
        <taxon>Sacoglossa</taxon>
        <taxon>Placobranchoidea</taxon>
        <taxon>Plakobranchidae</taxon>
        <taxon>Plakobranchus</taxon>
    </lineage>
</organism>
<keyword evidence="2" id="KW-1185">Reference proteome</keyword>
<proteinExistence type="predicted"/>
<dbReference type="AlphaFoldDB" id="A0AAV4BQT8"/>
<reference evidence="1 2" key="1">
    <citation type="journal article" date="2021" name="Elife">
        <title>Chloroplast acquisition without the gene transfer in kleptoplastic sea slugs, Plakobranchus ocellatus.</title>
        <authorList>
            <person name="Maeda T."/>
            <person name="Takahashi S."/>
            <person name="Yoshida T."/>
            <person name="Shimamura S."/>
            <person name="Takaki Y."/>
            <person name="Nagai Y."/>
            <person name="Toyoda A."/>
            <person name="Suzuki Y."/>
            <person name="Arimoto A."/>
            <person name="Ishii H."/>
            <person name="Satoh N."/>
            <person name="Nishiyama T."/>
            <person name="Hasebe M."/>
            <person name="Maruyama T."/>
            <person name="Minagawa J."/>
            <person name="Obokata J."/>
            <person name="Shigenobu S."/>
        </authorList>
    </citation>
    <scope>NUCLEOTIDE SEQUENCE [LARGE SCALE GENOMIC DNA]</scope>
</reference>
<sequence length="116" mass="13316">MSCDRNPGDKVSYESYRKIVNTRFSISFGYARTDTCSGCDSLRAQLGQIHSKIESIKAETSLYKQQAKLLAEKQLHQRKAENFYSRKKATKTEAKTTDSVLDLAFDFHRKIPYPTK</sequence>
<dbReference type="Proteomes" id="UP000735302">
    <property type="component" value="Unassembled WGS sequence"/>
</dbReference>
<evidence type="ECO:0000313" key="2">
    <source>
        <dbReference type="Proteomes" id="UP000735302"/>
    </source>
</evidence>
<gene>
    <name evidence="1" type="ORF">PoB_004934100</name>
</gene>
<accession>A0AAV4BQT8</accession>
<name>A0AAV4BQT8_9GAST</name>
<protein>
    <submittedName>
        <fullName evidence="1">Uncharacterized protein</fullName>
    </submittedName>
</protein>